<evidence type="ECO:0000313" key="3">
    <source>
        <dbReference type="Proteomes" id="UP000229340"/>
    </source>
</evidence>
<dbReference type="Proteomes" id="UP000229340">
    <property type="component" value="Chromosome"/>
</dbReference>
<accession>A0A2D2LUL9</accession>
<dbReference type="AlphaFoldDB" id="A0A2D2LUL9"/>
<keyword evidence="1" id="KW-0812">Transmembrane</keyword>
<evidence type="ECO:0000313" key="2">
    <source>
        <dbReference type="EMBL" id="ATR78660.1"/>
    </source>
</evidence>
<organism evidence="2 3">
    <name type="scientific">Faucicola osloensis</name>
    <name type="common">Moraxella osloensis</name>
    <dbReference type="NCBI Taxonomy" id="34062"/>
    <lineage>
        <taxon>Bacteria</taxon>
        <taxon>Pseudomonadati</taxon>
        <taxon>Pseudomonadota</taxon>
        <taxon>Gammaproteobacteria</taxon>
        <taxon>Moraxellales</taxon>
        <taxon>Moraxellaceae</taxon>
        <taxon>Faucicola</taxon>
    </lineage>
</organism>
<dbReference type="RefSeq" id="WP_100269933.1">
    <property type="nucleotide sequence ID" value="NZ_CP024443.1"/>
</dbReference>
<protein>
    <submittedName>
        <fullName evidence="2">Uncharacterized protein</fullName>
    </submittedName>
</protein>
<name>A0A2D2LUL9_FAUOS</name>
<feature type="transmembrane region" description="Helical" evidence="1">
    <location>
        <begin position="115"/>
        <end position="136"/>
    </location>
</feature>
<gene>
    <name evidence="2" type="ORF">NP7_04955</name>
</gene>
<sequence length="137" mass="15921">MKINKIHDNIRSSLASQSLASQLVFADVLEHDYRQATVKSVLPSSTNPQTYLADYSSNFFTIKDEDNQLTRDLRFKDIFNKSAKLPRKPAIDDLADDLPTDNKIDNESWRYHRKWLSVVFMIWFFLAVGLLLNAAYY</sequence>
<dbReference type="STRING" id="34062.AXE82_01075"/>
<keyword evidence="1" id="KW-0472">Membrane</keyword>
<keyword evidence="1" id="KW-1133">Transmembrane helix</keyword>
<proteinExistence type="predicted"/>
<dbReference type="EMBL" id="CP024443">
    <property type="protein sequence ID" value="ATR78660.1"/>
    <property type="molecule type" value="Genomic_DNA"/>
</dbReference>
<reference evidence="3" key="1">
    <citation type="submission" date="2017-11" db="EMBL/GenBank/DDBJ databases">
        <title>Complete genome sequence of Moraxella osloensis NP7 isolated from human skin.</title>
        <authorList>
            <person name="Lee K."/>
            <person name="Lim J.Y."/>
            <person name="Hwang I."/>
        </authorList>
    </citation>
    <scope>NUCLEOTIDE SEQUENCE [LARGE SCALE GENOMIC DNA]</scope>
    <source>
        <strain evidence="3">NP7</strain>
    </source>
</reference>
<evidence type="ECO:0000256" key="1">
    <source>
        <dbReference type="SAM" id="Phobius"/>
    </source>
</evidence>